<evidence type="ECO:0000313" key="1">
    <source>
        <dbReference type="EMBL" id="KAF2005799.1"/>
    </source>
</evidence>
<organism evidence="1 2">
    <name type="scientific">Amniculicola lignicola CBS 123094</name>
    <dbReference type="NCBI Taxonomy" id="1392246"/>
    <lineage>
        <taxon>Eukaryota</taxon>
        <taxon>Fungi</taxon>
        <taxon>Dikarya</taxon>
        <taxon>Ascomycota</taxon>
        <taxon>Pezizomycotina</taxon>
        <taxon>Dothideomycetes</taxon>
        <taxon>Pleosporomycetidae</taxon>
        <taxon>Pleosporales</taxon>
        <taxon>Amniculicolaceae</taxon>
        <taxon>Amniculicola</taxon>
    </lineage>
</organism>
<keyword evidence="2" id="KW-1185">Reference proteome</keyword>
<name>A0A6A5WYE9_9PLEO</name>
<gene>
    <name evidence="1" type="ORF">P154DRAFT_285466</name>
</gene>
<reference evidence="1" key="1">
    <citation type="journal article" date="2020" name="Stud. Mycol.">
        <title>101 Dothideomycetes genomes: a test case for predicting lifestyles and emergence of pathogens.</title>
        <authorList>
            <person name="Haridas S."/>
            <person name="Albert R."/>
            <person name="Binder M."/>
            <person name="Bloem J."/>
            <person name="Labutti K."/>
            <person name="Salamov A."/>
            <person name="Andreopoulos B."/>
            <person name="Baker S."/>
            <person name="Barry K."/>
            <person name="Bills G."/>
            <person name="Bluhm B."/>
            <person name="Cannon C."/>
            <person name="Castanera R."/>
            <person name="Culley D."/>
            <person name="Daum C."/>
            <person name="Ezra D."/>
            <person name="Gonzalez J."/>
            <person name="Henrissat B."/>
            <person name="Kuo A."/>
            <person name="Liang C."/>
            <person name="Lipzen A."/>
            <person name="Lutzoni F."/>
            <person name="Magnuson J."/>
            <person name="Mondo S."/>
            <person name="Nolan M."/>
            <person name="Ohm R."/>
            <person name="Pangilinan J."/>
            <person name="Park H.-J."/>
            <person name="Ramirez L."/>
            <person name="Alfaro M."/>
            <person name="Sun H."/>
            <person name="Tritt A."/>
            <person name="Yoshinaga Y."/>
            <person name="Zwiers L.-H."/>
            <person name="Turgeon B."/>
            <person name="Goodwin S."/>
            <person name="Spatafora J."/>
            <person name="Crous P."/>
            <person name="Grigoriev I."/>
        </authorList>
    </citation>
    <scope>NUCLEOTIDE SEQUENCE</scope>
    <source>
        <strain evidence="1">CBS 123094</strain>
    </source>
</reference>
<sequence length="188" mass="20646">MDSNGILFDTRRLSTGQARRLNLSSKPMATPANYGQLIEEHKVQQDIIGQQMFSPGGPRNFQAFSASSTPPLPTTSSHSYPSHLQTCHFSPTSNDASHLTISPIISAQYAQMVTSASDLSGSYAIDMGFGGMAMQNNHDDFGYDSINTTVWIPSSFHVSGRPFGWIALPELLSGHTCSRRPYYPEFCY</sequence>
<accession>A0A6A5WYE9</accession>
<dbReference type="Proteomes" id="UP000799779">
    <property type="component" value="Unassembled WGS sequence"/>
</dbReference>
<evidence type="ECO:0000313" key="2">
    <source>
        <dbReference type="Proteomes" id="UP000799779"/>
    </source>
</evidence>
<protein>
    <submittedName>
        <fullName evidence="1">Uncharacterized protein</fullName>
    </submittedName>
</protein>
<dbReference type="AlphaFoldDB" id="A0A6A5WYE9"/>
<dbReference type="EMBL" id="ML977561">
    <property type="protein sequence ID" value="KAF2005799.1"/>
    <property type="molecule type" value="Genomic_DNA"/>
</dbReference>
<proteinExistence type="predicted"/>